<dbReference type="InterPro" id="IPR011576">
    <property type="entry name" value="Pyridox_Oxase_N"/>
</dbReference>
<dbReference type="Pfam" id="PF01243">
    <property type="entry name" value="PNPOx_N"/>
    <property type="match status" value="1"/>
</dbReference>
<feature type="domain" description="Pyridoxamine 5'-phosphate oxidase N-terminal" evidence="2">
    <location>
        <begin position="24"/>
        <end position="126"/>
    </location>
</feature>
<dbReference type="EMBL" id="FQZK01000006">
    <property type="protein sequence ID" value="SHJ42843.1"/>
    <property type="molecule type" value="Genomic_DNA"/>
</dbReference>
<evidence type="ECO:0000313" key="3">
    <source>
        <dbReference type="EMBL" id="SHJ42843.1"/>
    </source>
</evidence>
<dbReference type="AlphaFoldDB" id="A0A1M6J802"/>
<dbReference type="STRING" id="758803.SAMN05421803_10626"/>
<dbReference type="InterPro" id="IPR052019">
    <property type="entry name" value="F420H2_bilvrd_red/Heme_oxyg"/>
</dbReference>
<dbReference type="Gene3D" id="2.30.110.10">
    <property type="entry name" value="Electron Transport, Fmn-binding Protein, Chain A"/>
    <property type="match status" value="1"/>
</dbReference>
<evidence type="ECO:0000313" key="4">
    <source>
        <dbReference type="Proteomes" id="UP000184452"/>
    </source>
</evidence>
<accession>A0A1M6J802</accession>
<dbReference type="OrthoDB" id="157302at2"/>
<dbReference type="GO" id="GO:0005829">
    <property type="term" value="C:cytosol"/>
    <property type="evidence" value="ECO:0007669"/>
    <property type="project" value="TreeGrafter"/>
</dbReference>
<evidence type="ECO:0000259" key="2">
    <source>
        <dbReference type="Pfam" id="PF01243"/>
    </source>
</evidence>
<dbReference type="GO" id="GO:0016627">
    <property type="term" value="F:oxidoreductase activity, acting on the CH-CH group of donors"/>
    <property type="evidence" value="ECO:0007669"/>
    <property type="project" value="TreeGrafter"/>
</dbReference>
<dbReference type="SUPFAM" id="SSF50475">
    <property type="entry name" value="FMN-binding split barrel"/>
    <property type="match status" value="1"/>
</dbReference>
<name>A0A1M6J802_9ACTN</name>
<dbReference type="Proteomes" id="UP000184452">
    <property type="component" value="Unassembled WGS sequence"/>
</dbReference>
<gene>
    <name evidence="3" type="ORF">SAMN05421803_10626</name>
</gene>
<dbReference type="RefSeq" id="WP_073379078.1">
    <property type="nucleotide sequence ID" value="NZ_FQZK01000006.1"/>
</dbReference>
<reference evidence="3 4" key="1">
    <citation type="submission" date="2016-11" db="EMBL/GenBank/DDBJ databases">
        <authorList>
            <person name="Jaros S."/>
            <person name="Januszkiewicz K."/>
            <person name="Wedrychowicz H."/>
        </authorList>
    </citation>
    <scope>NUCLEOTIDE SEQUENCE [LARGE SCALE GENOMIC DNA]</scope>
    <source>
        <strain evidence="3 4">CGMCC 4.5723</strain>
    </source>
</reference>
<dbReference type="GO" id="GO:0070967">
    <property type="term" value="F:coenzyme F420 binding"/>
    <property type="evidence" value="ECO:0007669"/>
    <property type="project" value="TreeGrafter"/>
</dbReference>
<organism evidence="3 4">
    <name type="scientific">Nocardiopsis flavescens</name>
    <dbReference type="NCBI Taxonomy" id="758803"/>
    <lineage>
        <taxon>Bacteria</taxon>
        <taxon>Bacillati</taxon>
        <taxon>Actinomycetota</taxon>
        <taxon>Actinomycetes</taxon>
        <taxon>Streptosporangiales</taxon>
        <taxon>Nocardiopsidaceae</taxon>
        <taxon>Nocardiopsis</taxon>
    </lineage>
</organism>
<keyword evidence="4" id="KW-1185">Reference proteome</keyword>
<evidence type="ECO:0000256" key="1">
    <source>
        <dbReference type="ARBA" id="ARBA00023002"/>
    </source>
</evidence>
<dbReference type="PANTHER" id="PTHR35176:SF4">
    <property type="entry name" value="PYRIDOXAMINE 5'-PHOSPHATE OXIDASE-RELATED FMN-BINDING"/>
    <property type="match status" value="1"/>
</dbReference>
<keyword evidence="1" id="KW-0560">Oxidoreductase</keyword>
<dbReference type="InterPro" id="IPR012349">
    <property type="entry name" value="Split_barrel_FMN-bd"/>
</dbReference>
<protein>
    <submittedName>
        <fullName evidence="3">Pyridoxamine 5'-phosphate oxidase</fullName>
    </submittedName>
</protein>
<dbReference type="PANTHER" id="PTHR35176">
    <property type="entry name" value="HEME OXYGENASE HI_0854-RELATED"/>
    <property type="match status" value="1"/>
</dbReference>
<proteinExistence type="predicted"/>
<sequence length="172" mass="18316">MSTFPNPQAHPLTAQAPGEWEETLARLSRMEGTAWLTAVRSEGAPHTRPVLAVWVDGQPFFASGAGTAKSRLLEGASQVSLAFSTAGMDAVVEGAVERVVDRDRLAWVAAAYAERYGWAPTAGEGALTGEDGAPTAGPPPYLVYTVVPSTVYAFPTDDEGPAPTRWRFDVWP</sequence>